<proteinExistence type="predicted"/>
<gene>
    <name evidence="9" type="ORF">PGLA1383_LOCUS36756</name>
</gene>
<dbReference type="InterPro" id="IPR011009">
    <property type="entry name" value="Kinase-like_dom_sf"/>
</dbReference>
<dbReference type="SUPFAM" id="SSF49879">
    <property type="entry name" value="SMAD/FHA domain"/>
    <property type="match status" value="1"/>
</dbReference>
<dbReference type="Proteomes" id="UP000654075">
    <property type="component" value="Unassembled WGS sequence"/>
</dbReference>
<dbReference type="OMA" id="DCRTFCG"/>
<feature type="compositionally biased region" description="Low complexity" evidence="5">
    <location>
        <begin position="156"/>
        <end position="173"/>
    </location>
</feature>
<sequence length="524" mass="58703">MQAPQDMAISQTQPFSQTQMFDPQIQPSTHGVHARLVSTISTFTFELKAEHKEITIGRHPGCQIQIKDRHVSSQHLRIYRDDSHRYFVEELGASGCWINELFMKKGEHRALTHGDAITIGESPDVTSSENKPFAAYIFRIAGRKSSEGGNDAAGEGSANARATASSTGAGAAGRPVAPADCRNWVTEQQLTADWDISHMLGSGNFSEVKLGVNVKRGEKFAVKIIDKKKFLQFQSKRESQLCLNDEADVLRSLRHPGIVQCADWFQTDAHLYLVMELVQGGDLLQCILENGCFLERQSKRLFRQLCETVDYLHNTMYIVHRDLKPENILLSNKDRETTQAKIADFGLARKNMKSRDCRTFCGTPHYFAPEVINTFRDRESGQQAGYGKQADMWSLGVILYILLSGTPPFEEEGLYEQITEGKYEFDVREWTTVTPEAKALVRSLMTVDPKHRLSIKQALDHTWLRYPVLGSPARLPAVPPCAELSNQTPRVVVVVVVVSVVVVVVVFVAELSHQTSSILLRESN</sequence>
<evidence type="ECO:0000256" key="5">
    <source>
        <dbReference type="SAM" id="MobiDB-lite"/>
    </source>
</evidence>
<dbReference type="InterPro" id="IPR008271">
    <property type="entry name" value="Ser/Thr_kinase_AS"/>
</dbReference>
<keyword evidence="2 4" id="KW-0547">Nucleotide-binding</keyword>
<accession>A0A813G3D3</accession>
<evidence type="ECO:0000256" key="1">
    <source>
        <dbReference type="ARBA" id="ARBA00011245"/>
    </source>
</evidence>
<protein>
    <recommendedName>
        <fullName evidence="11">Non-specific serine/threonine protein kinase</fullName>
    </recommendedName>
</protein>
<evidence type="ECO:0000256" key="3">
    <source>
        <dbReference type="ARBA" id="ARBA00022840"/>
    </source>
</evidence>
<dbReference type="PROSITE" id="PS50011">
    <property type="entry name" value="PROTEIN_KINASE_DOM"/>
    <property type="match status" value="1"/>
</dbReference>
<keyword evidence="6" id="KW-0812">Transmembrane</keyword>
<dbReference type="AlphaFoldDB" id="A0A813G3D3"/>
<dbReference type="InterPro" id="IPR008984">
    <property type="entry name" value="SMAD_FHA_dom_sf"/>
</dbReference>
<dbReference type="PROSITE" id="PS00107">
    <property type="entry name" value="PROTEIN_KINASE_ATP"/>
    <property type="match status" value="1"/>
</dbReference>
<feature type="region of interest" description="Disordered" evidence="5">
    <location>
        <begin position="1"/>
        <end position="23"/>
    </location>
</feature>
<evidence type="ECO:0000256" key="2">
    <source>
        <dbReference type="ARBA" id="ARBA00022741"/>
    </source>
</evidence>
<feature type="domain" description="Protein kinase" evidence="8">
    <location>
        <begin position="194"/>
        <end position="464"/>
    </location>
</feature>
<dbReference type="CDD" id="cd00060">
    <property type="entry name" value="FHA"/>
    <property type="match status" value="1"/>
</dbReference>
<evidence type="ECO:0000256" key="4">
    <source>
        <dbReference type="PROSITE-ProRule" id="PRU10141"/>
    </source>
</evidence>
<dbReference type="SUPFAM" id="SSF56112">
    <property type="entry name" value="Protein kinase-like (PK-like)"/>
    <property type="match status" value="1"/>
</dbReference>
<comment type="caution">
    <text evidence="9">The sequence shown here is derived from an EMBL/GenBank/DDBJ whole genome shotgun (WGS) entry which is preliminary data.</text>
</comment>
<organism evidence="9 10">
    <name type="scientific">Polarella glacialis</name>
    <name type="common">Dinoflagellate</name>
    <dbReference type="NCBI Taxonomy" id="89957"/>
    <lineage>
        <taxon>Eukaryota</taxon>
        <taxon>Sar</taxon>
        <taxon>Alveolata</taxon>
        <taxon>Dinophyceae</taxon>
        <taxon>Suessiales</taxon>
        <taxon>Suessiaceae</taxon>
        <taxon>Polarella</taxon>
    </lineage>
</organism>
<dbReference type="PANTHER" id="PTHR24347">
    <property type="entry name" value="SERINE/THREONINE-PROTEIN KINASE"/>
    <property type="match status" value="1"/>
</dbReference>
<dbReference type="PROSITE" id="PS50006">
    <property type="entry name" value="FHA_DOMAIN"/>
    <property type="match status" value="1"/>
</dbReference>
<dbReference type="EMBL" id="CAJNNV010026863">
    <property type="protein sequence ID" value="CAE8619163.1"/>
    <property type="molecule type" value="Genomic_DNA"/>
</dbReference>
<evidence type="ECO:0000313" key="10">
    <source>
        <dbReference type="Proteomes" id="UP000654075"/>
    </source>
</evidence>
<evidence type="ECO:0000259" key="8">
    <source>
        <dbReference type="PROSITE" id="PS50011"/>
    </source>
</evidence>
<feature type="domain" description="FHA" evidence="7">
    <location>
        <begin position="54"/>
        <end position="103"/>
    </location>
</feature>
<dbReference type="Gene3D" id="1.10.510.10">
    <property type="entry name" value="Transferase(Phosphotransferase) domain 1"/>
    <property type="match status" value="1"/>
</dbReference>
<dbReference type="GO" id="GO:0004672">
    <property type="term" value="F:protein kinase activity"/>
    <property type="evidence" value="ECO:0007669"/>
    <property type="project" value="InterPro"/>
</dbReference>
<feature type="transmembrane region" description="Helical" evidence="6">
    <location>
        <begin position="491"/>
        <end position="511"/>
    </location>
</feature>
<dbReference type="InterPro" id="IPR000253">
    <property type="entry name" value="FHA_dom"/>
</dbReference>
<keyword evidence="6" id="KW-0472">Membrane</keyword>
<name>A0A813G3D3_POLGL</name>
<feature type="region of interest" description="Disordered" evidence="5">
    <location>
        <begin position="145"/>
        <end position="176"/>
    </location>
</feature>
<dbReference type="OrthoDB" id="407410at2759"/>
<keyword evidence="6" id="KW-1133">Transmembrane helix</keyword>
<evidence type="ECO:0000259" key="7">
    <source>
        <dbReference type="PROSITE" id="PS50006"/>
    </source>
</evidence>
<evidence type="ECO:0000313" key="9">
    <source>
        <dbReference type="EMBL" id="CAE8619163.1"/>
    </source>
</evidence>
<feature type="binding site" evidence="4">
    <location>
        <position position="223"/>
    </location>
    <ligand>
        <name>ATP</name>
        <dbReference type="ChEBI" id="CHEBI:30616"/>
    </ligand>
</feature>
<dbReference type="SMART" id="SM00220">
    <property type="entry name" value="S_TKc"/>
    <property type="match status" value="1"/>
</dbReference>
<dbReference type="InterPro" id="IPR017441">
    <property type="entry name" value="Protein_kinase_ATP_BS"/>
</dbReference>
<dbReference type="PROSITE" id="PS00108">
    <property type="entry name" value="PROTEIN_KINASE_ST"/>
    <property type="match status" value="1"/>
</dbReference>
<keyword evidence="10" id="KW-1185">Reference proteome</keyword>
<evidence type="ECO:0000256" key="6">
    <source>
        <dbReference type="SAM" id="Phobius"/>
    </source>
</evidence>
<dbReference type="Gene3D" id="2.60.200.20">
    <property type="match status" value="1"/>
</dbReference>
<evidence type="ECO:0008006" key="11">
    <source>
        <dbReference type="Google" id="ProtNLM"/>
    </source>
</evidence>
<dbReference type="Pfam" id="PF00498">
    <property type="entry name" value="FHA"/>
    <property type="match status" value="1"/>
</dbReference>
<keyword evidence="3 4" id="KW-0067">ATP-binding</keyword>
<dbReference type="Pfam" id="PF00069">
    <property type="entry name" value="Pkinase"/>
    <property type="match status" value="1"/>
</dbReference>
<dbReference type="InterPro" id="IPR000719">
    <property type="entry name" value="Prot_kinase_dom"/>
</dbReference>
<dbReference type="CDD" id="cd05117">
    <property type="entry name" value="STKc_CAMK"/>
    <property type="match status" value="1"/>
</dbReference>
<dbReference type="SMART" id="SM00240">
    <property type="entry name" value="FHA"/>
    <property type="match status" value="1"/>
</dbReference>
<dbReference type="FunFam" id="1.10.510.10:FF:000571">
    <property type="entry name" value="Maternal embryonic leucine zipper kinase"/>
    <property type="match status" value="1"/>
</dbReference>
<reference evidence="9" key="1">
    <citation type="submission" date="2021-02" db="EMBL/GenBank/DDBJ databases">
        <authorList>
            <person name="Dougan E. K."/>
            <person name="Rhodes N."/>
            <person name="Thang M."/>
            <person name="Chan C."/>
        </authorList>
    </citation>
    <scope>NUCLEOTIDE SEQUENCE</scope>
</reference>
<comment type="subunit">
    <text evidence="1">Monomer.</text>
</comment>
<dbReference type="GO" id="GO:0005524">
    <property type="term" value="F:ATP binding"/>
    <property type="evidence" value="ECO:0007669"/>
    <property type="project" value="UniProtKB-UniRule"/>
</dbReference>
<feature type="compositionally biased region" description="Polar residues" evidence="5">
    <location>
        <begin position="8"/>
        <end position="23"/>
    </location>
</feature>